<dbReference type="AlphaFoldDB" id="A0A0M0LAI4"/>
<gene>
    <name evidence="3" type="ORF">AMD01_06465</name>
</gene>
<sequence>MAAPTEDHSFDVQCQLVHKRILQQKERILESLSTSEKNGSQYGQEMNSLLTWRKELIEVYANIFTMSNQKGTDYINKWGRDMSQLLVQTRIPLDVAVEEIRKYRSIIGDLIKDQGNQQDYSLNTFFSLISFFYDMVDQTIYAISLHYLQQHQYQLNTAETAVDELSIPVVVIQDGLGVLPLVGDIDTRRAGLLMELALQKSSDDKLKWLIIDLSGVPIIDTMVADQLFKVVSALKLLGIETMLSGIRPEIAQTMTHLGIEFASVSTFSTLQRALQHIGFNLIEGQ</sequence>
<dbReference type="EMBL" id="LILC01000007">
    <property type="protein sequence ID" value="KOO47668.1"/>
    <property type="molecule type" value="Genomic_DNA"/>
</dbReference>
<organism evidence="3 4">
    <name type="scientific">Priestia koreensis</name>
    <dbReference type="NCBI Taxonomy" id="284581"/>
    <lineage>
        <taxon>Bacteria</taxon>
        <taxon>Bacillati</taxon>
        <taxon>Bacillota</taxon>
        <taxon>Bacilli</taxon>
        <taxon>Bacillales</taxon>
        <taxon>Bacillaceae</taxon>
        <taxon>Priestia</taxon>
    </lineage>
</organism>
<dbReference type="InterPro" id="IPR051932">
    <property type="entry name" value="Bact_StressResp_Reg"/>
</dbReference>
<accession>A0A0M0LAI4</accession>
<proteinExistence type="predicted"/>
<dbReference type="PANTHER" id="PTHR33745">
    <property type="entry name" value="RSBT ANTAGONIST PROTEIN RSBS-RELATED"/>
    <property type="match status" value="1"/>
</dbReference>
<protein>
    <recommendedName>
        <fullName evidence="2">STAS domain-containing protein</fullName>
    </recommendedName>
</protein>
<dbReference type="CDD" id="cd07041">
    <property type="entry name" value="STAS_RsbR_RsbS_like"/>
    <property type="match status" value="1"/>
</dbReference>
<evidence type="ECO:0000313" key="3">
    <source>
        <dbReference type="EMBL" id="KOO47668.1"/>
    </source>
</evidence>
<evidence type="ECO:0000259" key="2">
    <source>
        <dbReference type="PROSITE" id="PS50801"/>
    </source>
</evidence>
<evidence type="ECO:0000256" key="1">
    <source>
        <dbReference type="ARBA" id="ARBA00022553"/>
    </source>
</evidence>
<dbReference type="Pfam" id="PF01740">
    <property type="entry name" value="STAS"/>
    <property type="match status" value="1"/>
</dbReference>
<reference evidence="4" key="1">
    <citation type="submission" date="2015-08" db="EMBL/GenBank/DDBJ databases">
        <title>Fjat-14210 dsm16467.</title>
        <authorList>
            <person name="Liu B."/>
            <person name="Wang J."/>
            <person name="Zhu Y."/>
            <person name="Liu G."/>
            <person name="Chen Q."/>
            <person name="Chen Z."/>
            <person name="Lan J."/>
            <person name="Che J."/>
            <person name="Ge C."/>
            <person name="Shi H."/>
            <person name="Pan Z."/>
            <person name="Liu X."/>
        </authorList>
    </citation>
    <scope>NUCLEOTIDE SEQUENCE [LARGE SCALE GENOMIC DNA]</scope>
    <source>
        <strain evidence="4">DSM 16467</strain>
    </source>
</reference>
<dbReference type="RefSeq" id="WP_053400582.1">
    <property type="nucleotide sequence ID" value="NZ_JAMAUM010000013.1"/>
</dbReference>
<keyword evidence="4" id="KW-1185">Reference proteome</keyword>
<evidence type="ECO:0000313" key="4">
    <source>
        <dbReference type="Proteomes" id="UP000037558"/>
    </source>
</evidence>
<name>A0A0M0LAI4_9BACI</name>
<dbReference type="SUPFAM" id="SSF52091">
    <property type="entry name" value="SpoIIaa-like"/>
    <property type="match status" value="1"/>
</dbReference>
<dbReference type="PROSITE" id="PS50801">
    <property type="entry name" value="STAS"/>
    <property type="match status" value="1"/>
</dbReference>
<dbReference type="Gene3D" id="3.30.750.24">
    <property type="entry name" value="STAS domain"/>
    <property type="match status" value="1"/>
</dbReference>
<keyword evidence="1" id="KW-0597">Phosphoprotein</keyword>
<dbReference type="STRING" id="284581.AMD01_06465"/>
<dbReference type="PANTHER" id="PTHR33745:SF3">
    <property type="entry name" value="RSBT CO-ANTAGONIST PROTEIN RSBRC"/>
    <property type="match status" value="1"/>
</dbReference>
<dbReference type="InterPro" id="IPR002645">
    <property type="entry name" value="STAS_dom"/>
</dbReference>
<dbReference type="InterPro" id="IPR036513">
    <property type="entry name" value="STAS_dom_sf"/>
</dbReference>
<dbReference type="PATRIC" id="fig|284581.3.peg.4697"/>
<dbReference type="OrthoDB" id="9800154at2"/>
<dbReference type="Proteomes" id="UP000037558">
    <property type="component" value="Unassembled WGS sequence"/>
</dbReference>
<feature type="domain" description="STAS" evidence="2">
    <location>
        <begin position="166"/>
        <end position="277"/>
    </location>
</feature>
<comment type="caution">
    <text evidence="3">The sequence shown here is derived from an EMBL/GenBank/DDBJ whole genome shotgun (WGS) entry which is preliminary data.</text>
</comment>